<evidence type="ECO:0000313" key="16">
    <source>
        <dbReference type="EMBL" id="SIS50893.1"/>
    </source>
</evidence>
<dbReference type="STRING" id="484498.SAMN05421686_102123"/>
<gene>
    <name evidence="16" type="ORF">SAMN05421686_102123</name>
</gene>
<evidence type="ECO:0000259" key="15">
    <source>
        <dbReference type="Pfam" id="PF07715"/>
    </source>
</evidence>
<keyword evidence="2 11" id="KW-0813">Transport</keyword>
<dbReference type="Gene3D" id="2.170.130.10">
    <property type="entry name" value="TonB-dependent receptor, plug domain"/>
    <property type="match status" value="1"/>
</dbReference>
<dbReference type="SUPFAM" id="SSF56935">
    <property type="entry name" value="Porins"/>
    <property type="match status" value="1"/>
</dbReference>
<accession>A0A1N7JNE9</accession>
<evidence type="ECO:0000256" key="7">
    <source>
        <dbReference type="ARBA" id="ARBA00023065"/>
    </source>
</evidence>
<dbReference type="Pfam" id="PF00593">
    <property type="entry name" value="TonB_dep_Rec_b-barrel"/>
    <property type="match status" value="1"/>
</dbReference>
<dbReference type="PROSITE" id="PS52016">
    <property type="entry name" value="TONB_DEPENDENT_REC_3"/>
    <property type="match status" value="1"/>
</dbReference>
<dbReference type="InterPro" id="IPR012910">
    <property type="entry name" value="Plug_dom"/>
</dbReference>
<dbReference type="InterPro" id="IPR036942">
    <property type="entry name" value="Beta-barrel_TonB_sf"/>
</dbReference>
<keyword evidence="13" id="KW-0732">Signal</keyword>
<dbReference type="GO" id="GO:0006826">
    <property type="term" value="P:iron ion transport"/>
    <property type="evidence" value="ECO:0007669"/>
    <property type="project" value="UniProtKB-KW"/>
</dbReference>
<keyword evidence="4" id="KW-0410">Iron transport</keyword>
<keyword evidence="9 11" id="KW-0472">Membrane</keyword>
<dbReference type="InterPro" id="IPR039426">
    <property type="entry name" value="TonB-dep_rcpt-like"/>
</dbReference>
<keyword evidence="6" id="KW-0408">Iron</keyword>
<keyword evidence="10 11" id="KW-0998">Cell outer membrane</keyword>
<dbReference type="InterPro" id="IPR000531">
    <property type="entry name" value="Beta-barrel_TonB"/>
</dbReference>
<dbReference type="PANTHER" id="PTHR32552">
    <property type="entry name" value="FERRICHROME IRON RECEPTOR-RELATED"/>
    <property type="match status" value="1"/>
</dbReference>
<dbReference type="EMBL" id="FTOH01000002">
    <property type="protein sequence ID" value="SIS50893.1"/>
    <property type="molecule type" value="Genomic_DNA"/>
</dbReference>
<evidence type="ECO:0000256" key="2">
    <source>
        <dbReference type="ARBA" id="ARBA00022448"/>
    </source>
</evidence>
<evidence type="ECO:0000256" key="4">
    <source>
        <dbReference type="ARBA" id="ARBA00022496"/>
    </source>
</evidence>
<evidence type="ECO:0000256" key="8">
    <source>
        <dbReference type="ARBA" id="ARBA00023077"/>
    </source>
</evidence>
<dbReference type="PANTHER" id="PTHR32552:SF81">
    <property type="entry name" value="TONB-DEPENDENT OUTER MEMBRANE RECEPTOR"/>
    <property type="match status" value="1"/>
</dbReference>
<evidence type="ECO:0000256" key="12">
    <source>
        <dbReference type="RuleBase" id="RU003357"/>
    </source>
</evidence>
<proteinExistence type="inferred from homology"/>
<dbReference type="GO" id="GO:0009279">
    <property type="term" value="C:cell outer membrane"/>
    <property type="evidence" value="ECO:0007669"/>
    <property type="project" value="UniProtKB-SubCell"/>
</dbReference>
<sequence>MTFYKAAGLTLLTLPTLLYAVESGSDSQTQSADDIRLDDQVVVGRAPLLGEASSASEGYVTQEAIEIRPMLRTGEVLELVPGMVVTQHSGTGKANQYFLRGFNLDHGTDFSTSVDGMPVNMRTHGHGQGYTDLNFIIPETIESLRYQKGSYYAETGDFSGAGSASLHTARQLDRNEAELTLGQNAYRRALLMGSVEKGSGDWLYAIERNTYNGPWTDIEEDLDKTNLLLSYSQPLAGGKWRLSLMGYDNSWNSADQIPERAVTSGQIDELGSIDDTVGGESSRYSINTEWSNGSWEASAYAIRYNMNLWSNFTYFLDDPVNGDQFEQVDHRNIYGGKLAYQWQGKLAGRTMVNRVGTEFRYDDISEVGLYQSQARERIGVVRSDEVGEFSTGVFAENTLYWNSRLRSVLGLRYDYYHFDVDNRTDINKNGVDLSANSGKASAGNTSLKASLIYQLSPEWETYIAAGQGFHSNDARGTTIEIDPADGNDATQVDPLVDSLGYEVGVRGFVNQRLNTSVSLWQLVLDSELLFVGDAGNTEASDASRRRGIELTAYYRITDVWNFDAEYAHTQAEFTDSGDDIPGAIEDVLQTGVSADFGNGWSGAARVRYFGERPLIEDGSVKSDASTVVNLQAGYRQAGWSVRGEILNLLDSDDHDIDYLYESQLRGESEPVEDIHYHVLEPRTVRVSLAYQF</sequence>
<feature type="signal peptide" evidence="13">
    <location>
        <begin position="1"/>
        <end position="20"/>
    </location>
</feature>
<feature type="domain" description="TonB-dependent receptor-like beta-barrel" evidence="14">
    <location>
        <begin position="224"/>
        <end position="648"/>
    </location>
</feature>
<evidence type="ECO:0000256" key="1">
    <source>
        <dbReference type="ARBA" id="ARBA00004571"/>
    </source>
</evidence>
<dbReference type="Pfam" id="PF07715">
    <property type="entry name" value="Plug"/>
    <property type="match status" value="1"/>
</dbReference>
<dbReference type="OrthoDB" id="99480at2"/>
<keyword evidence="16" id="KW-0675">Receptor</keyword>
<keyword evidence="17" id="KW-1185">Reference proteome</keyword>
<dbReference type="Proteomes" id="UP000185639">
    <property type="component" value="Unassembled WGS sequence"/>
</dbReference>
<evidence type="ECO:0000256" key="5">
    <source>
        <dbReference type="ARBA" id="ARBA00022692"/>
    </source>
</evidence>
<feature type="domain" description="TonB-dependent receptor plug" evidence="15">
    <location>
        <begin position="56"/>
        <end position="162"/>
    </location>
</feature>
<evidence type="ECO:0000256" key="3">
    <source>
        <dbReference type="ARBA" id="ARBA00022452"/>
    </source>
</evidence>
<reference evidence="17" key="1">
    <citation type="submission" date="2017-01" db="EMBL/GenBank/DDBJ databases">
        <authorList>
            <person name="Varghese N."/>
            <person name="Submissions S."/>
        </authorList>
    </citation>
    <scope>NUCLEOTIDE SEQUENCE [LARGE SCALE GENOMIC DNA]</scope>
    <source>
        <strain evidence="17">DSM 24913</strain>
    </source>
</reference>
<comment type="similarity">
    <text evidence="11 12">Belongs to the TonB-dependent receptor family.</text>
</comment>
<organism evidence="16 17">
    <name type="scientific">Thalassolituus maritimus</name>
    <dbReference type="NCBI Taxonomy" id="484498"/>
    <lineage>
        <taxon>Bacteria</taxon>
        <taxon>Pseudomonadati</taxon>
        <taxon>Pseudomonadota</taxon>
        <taxon>Gammaproteobacteria</taxon>
        <taxon>Oceanospirillales</taxon>
        <taxon>Oceanospirillaceae</taxon>
        <taxon>Thalassolituus</taxon>
    </lineage>
</organism>
<keyword evidence="7" id="KW-0406">Ion transport</keyword>
<dbReference type="Gene3D" id="2.40.170.20">
    <property type="entry name" value="TonB-dependent receptor, beta-barrel domain"/>
    <property type="match status" value="1"/>
</dbReference>
<evidence type="ECO:0000256" key="13">
    <source>
        <dbReference type="SAM" id="SignalP"/>
    </source>
</evidence>
<evidence type="ECO:0000313" key="17">
    <source>
        <dbReference type="Proteomes" id="UP000185639"/>
    </source>
</evidence>
<name>A0A1N7JNE9_9GAMM</name>
<comment type="subcellular location">
    <subcellularLocation>
        <location evidence="1 11">Cell outer membrane</location>
        <topology evidence="1 11">Multi-pass membrane protein</topology>
    </subcellularLocation>
</comment>
<evidence type="ECO:0000256" key="11">
    <source>
        <dbReference type="PROSITE-ProRule" id="PRU01360"/>
    </source>
</evidence>
<evidence type="ECO:0000256" key="9">
    <source>
        <dbReference type="ARBA" id="ARBA00023136"/>
    </source>
</evidence>
<feature type="chain" id="PRO_5012094278" evidence="13">
    <location>
        <begin position="21"/>
        <end position="692"/>
    </location>
</feature>
<dbReference type="InterPro" id="IPR037066">
    <property type="entry name" value="Plug_dom_sf"/>
</dbReference>
<keyword evidence="5 11" id="KW-0812">Transmembrane</keyword>
<keyword evidence="8 12" id="KW-0798">TonB box</keyword>
<evidence type="ECO:0000259" key="14">
    <source>
        <dbReference type="Pfam" id="PF00593"/>
    </source>
</evidence>
<dbReference type="AlphaFoldDB" id="A0A1N7JNE9"/>
<protein>
    <submittedName>
        <fullName evidence="16">Outer membrane receptor proteins, mostly Fe transport</fullName>
    </submittedName>
</protein>
<evidence type="ECO:0000256" key="10">
    <source>
        <dbReference type="ARBA" id="ARBA00023237"/>
    </source>
</evidence>
<keyword evidence="3 11" id="KW-1134">Transmembrane beta strand</keyword>
<evidence type="ECO:0000256" key="6">
    <source>
        <dbReference type="ARBA" id="ARBA00023004"/>
    </source>
</evidence>
<dbReference type="RefSeq" id="WP_076514287.1">
    <property type="nucleotide sequence ID" value="NZ_FTOH01000002.1"/>
</dbReference>